<dbReference type="SUPFAM" id="SSF110296">
    <property type="entry name" value="Oligoxyloglucan reducing end-specific cellobiohydrolase"/>
    <property type="match status" value="1"/>
</dbReference>
<organism evidence="2">
    <name type="scientific">candidate division WOR-3 bacterium</name>
    <dbReference type="NCBI Taxonomy" id="2052148"/>
    <lineage>
        <taxon>Bacteria</taxon>
        <taxon>Bacteria division WOR-3</taxon>
    </lineage>
</organism>
<name>A0A7C0Z920_UNCW3</name>
<dbReference type="NCBIfam" id="TIGR04183">
    <property type="entry name" value="Por_Secre_tail"/>
    <property type="match status" value="1"/>
</dbReference>
<evidence type="ECO:0000313" key="2">
    <source>
        <dbReference type="EMBL" id="HDI82540.1"/>
    </source>
</evidence>
<dbReference type="Gene3D" id="2.60.40.10">
    <property type="entry name" value="Immunoglobulins"/>
    <property type="match status" value="2"/>
</dbReference>
<gene>
    <name evidence="2" type="ORF">ENF18_01955</name>
</gene>
<dbReference type="EMBL" id="DQWE01000087">
    <property type="protein sequence ID" value="HDI82540.1"/>
    <property type="molecule type" value="Genomic_DNA"/>
</dbReference>
<dbReference type="InterPro" id="IPR036116">
    <property type="entry name" value="FN3_sf"/>
</dbReference>
<sequence>MEVFMNLIILLLLLNPETFWVQDQGFYRSYHREHFILSLDSLNVQVYSFTKIGGFYDAECKEDLFLVATDSGLYRAGTGFSWTKPCSLIFVDLYYSPGNVYRMLGLTEKHLYQSTNNFDSWTDVDYHSELKDSGFVAACLSPNNTSIQSLLRYYVANEKRIYTRRVPLYYHFSMIPFDTTMGKIRGLCPSNIGNDSVFIATTNGVFLWSGPDSQFIELSTTLPDKNILCFHVSHNTDSTIWVGTPTGVYYTNDMGANWYHSSISDSVTSITASYNDESIVYAGTHNGIFRSTDGGNTFTDITWNLPDIGAEPYVNNIIAISSILPDTIFLLNENGPFINYGGTSWEKTYLFEPLPENADTVLAWLKAHTPANPSMGIIDVLTDKLGDLPDIDGDGKIKVLLLDIYDKNYWSSNWCYSYFNPVDHDTLDPHSNKCDVIYVDYPLLSNGENAQKNITYSITDLIHNGYDPDEEDFLKTMYEWYGWYLTETGEGNFAGIYTGLTDLYNSEESFVFSLYLYENFGSGFLKGLLQNPINGIPSIDSTLSDSGYVLTFFDDLFPEFRSSCFLNELSLCSTTVYLRNIGSLPYTTGEPAYLKILGYKFSIRSSNNTILFNATLNVPGRLRIVRCGSDSTYEDIDLGTHNEAEIYFSPSDSFIAFFPGLGKIGSEIKIDTLPPVLLPPTSLRILNPYADGMAELKWNKPPATSSKYFLQYNIYRAESTSMVFNVIASVDSCHYIDNTVQNESTYYYYVTALYSRGESPSTDTVVAHPTMYPPPAMVSGRLMNEKGYINFAPPEYRGKKQNHTYNIYRKRLNETEFTLIASNLQTTSYIDTLAGSDSSITYGVTCVYDTVESRMAKATLSKFLLPSSNDPGFVTHDAGILRTVVSNCGIFGDPNAGSTGNPSYDWPWYAGCYYLWEGRIWVGTKIGSNYYVSHSGYGEYEFSPDNPSWIDANASKGDLDIVSSFIDYGTYYSNPHPLGIKIIQEAIGWDTDPLLRNAKLYEFYVIYNKSNGMAGLPDTLEDVYFAIIFDADVSSADPSNPHIDDLVHFDGWTGNAWNTLPHFPSPVDTLTIMRDTTLIGSDGVYDEATLFGDDPDETTVHGDTLLVWRNMAFMYDSDDPETPENDTGDNGLSPGYIFGGFIYAPPSGSDSIFIDAYGDTARIIRPATYGWWNWDEDPGTDEAKYRFMDGTSEHLYGFRQKPHPYDLGADEFDYRFYISMGPFTIADGETLRFVFGTGIGYGMNGGRDTVYSMGYVPGARQIYDAFLAWYYGSTNSDPYHPEPPEPVFVEQNTLRDRDLAILNSSILTGNSIPVYMEIARPGNVDIKLFDITGRCVLNEKYRVLNSGKIRVYSYSMKNGVYFISIKKDGKPLLLKKIILLK</sequence>
<comment type="caution">
    <text evidence="2">The sequence shown here is derived from an EMBL/GenBank/DDBJ whole genome shotgun (WGS) entry which is preliminary data.</text>
</comment>
<dbReference type="PROSITE" id="PS50853">
    <property type="entry name" value="FN3"/>
    <property type="match status" value="1"/>
</dbReference>
<dbReference type="InterPro" id="IPR015943">
    <property type="entry name" value="WD40/YVTN_repeat-like_dom_sf"/>
</dbReference>
<dbReference type="Proteomes" id="UP000885847">
    <property type="component" value="Unassembled WGS sequence"/>
</dbReference>
<proteinExistence type="predicted"/>
<protein>
    <submittedName>
        <fullName evidence="2">T9SS type A sorting domain-containing protein</fullName>
    </submittedName>
</protein>
<evidence type="ECO:0000259" key="1">
    <source>
        <dbReference type="PROSITE" id="PS50853"/>
    </source>
</evidence>
<dbReference type="CDD" id="cd00063">
    <property type="entry name" value="FN3"/>
    <property type="match status" value="1"/>
</dbReference>
<dbReference type="SUPFAM" id="SSF49265">
    <property type="entry name" value="Fibronectin type III"/>
    <property type="match status" value="1"/>
</dbReference>
<accession>A0A7C0Z920</accession>
<reference evidence="2" key="1">
    <citation type="journal article" date="2020" name="mSystems">
        <title>Genome- and Community-Level Interaction Insights into Carbon Utilization and Element Cycling Functions of Hydrothermarchaeota in Hydrothermal Sediment.</title>
        <authorList>
            <person name="Zhou Z."/>
            <person name="Liu Y."/>
            <person name="Xu W."/>
            <person name="Pan J."/>
            <person name="Luo Z.H."/>
            <person name="Li M."/>
        </authorList>
    </citation>
    <scope>NUCLEOTIDE SEQUENCE [LARGE SCALE GENOMIC DNA]</scope>
    <source>
        <strain evidence="2">HyVt-102</strain>
    </source>
</reference>
<feature type="domain" description="Fibronectin type-III" evidence="1">
    <location>
        <begin position="679"/>
        <end position="773"/>
    </location>
</feature>
<dbReference type="Gene3D" id="2.130.10.10">
    <property type="entry name" value="YVTN repeat-like/Quinoprotein amine dehydrogenase"/>
    <property type="match status" value="1"/>
</dbReference>
<dbReference type="InterPro" id="IPR026444">
    <property type="entry name" value="Secre_tail"/>
</dbReference>
<dbReference type="InterPro" id="IPR013783">
    <property type="entry name" value="Ig-like_fold"/>
</dbReference>
<dbReference type="InterPro" id="IPR003961">
    <property type="entry name" value="FN3_dom"/>
</dbReference>